<dbReference type="InterPro" id="IPR036635">
    <property type="entry name" value="MurB_C_sf"/>
</dbReference>
<evidence type="ECO:0000256" key="13">
    <source>
        <dbReference type="ARBA" id="ARBA00022960"/>
    </source>
</evidence>
<dbReference type="Gene3D" id="3.30.465.10">
    <property type="match status" value="1"/>
</dbReference>
<dbReference type="GO" id="GO:0009252">
    <property type="term" value="P:peptidoglycan biosynthetic process"/>
    <property type="evidence" value="ECO:0007669"/>
    <property type="project" value="UniProtKB-UniRule"/>
</dbReference>
<evidence type="ECO:0000256" key="8">
    <source>
        <dbReference type="ARBA" id="ARBA00022490"/>
    </source>
</evidence>
<evidence type="ECO:0000256" key="5">
    <source>
        <dbReference type="ARBA" id="ARBA00010485"/>
    </source>
</evidence>
<reference evidence="22 23" key="1">
    <citation type="submission" date="2020-08" db="EMBL/GenBank/DDBJ databases">
        <title>Genomic Encyclopedia of Type Strains, Phase III (KMG-III): the genomes of soil and plant-associated and newly described type strains.</title>
        <authorList>
            <person name="Whitman W."/>
        </authorList>
    </citation>
    <scope>NUCLEOTIDE SEQUENCE [LARGE SCALE GENOMIC DNA]</scope>
    <source>
        <strain evidence="22 23">CECT 8654</strain>
    </source>
</reference>
<dbReference type="InterPro" id="IPR016167">
    <property type="entry name" value="FAD-bd_PCMH_sub1"/>
</dbReference>
<dbReference type="GO" id="GO:0071555">
    <property type="term" value="P:cell wall organization"/>
    <property type="evidence" value="ECO:0007669"/>
    <property type="project" value="UniProtKB-KW"/>
</dbReference>
<evidence type="ECO:0000256" key="18">
    <source>
        <dbReference type="ARBA" id="ARBA00031026"/>
    </source>
</evidence>
<organism evidence="22 23">
    <name type="scientific">Litorivivens lipolytica</name>
    <dbReference type="NCBI Taxonomy" id="1524264"/>
    <lineage>
        <taxon>Bacteria</taxon>
        <taxon>Pseudomonadati</taxon>
        <taxon>Pseudomonadota</taxon>
        <taxon>Gammaproteobacteria</taxon>
        <taxon>Litorivivens</taxon>
    </lineage>
</organism>
<keyword evidence="23" id="KW-1185">Reference proteome</keyword>
<evidence type="ECO:0000256" key="16">
    <source>
        <dbReference type="ARBA" id="ARBA00023306"/>
    </source>
</evidence>
<dbReference type="EMBL" id="JACHWY010000001">
    <property type="protein sequence ID" value="MBB3046308.1"/>
    <property type="molecule type" value="Genomic_DNA"/>
</dbReference>
<evidence type="ECO:0000256" key="12">
    <source>
        <dbReference type="ARBA" id="ARBA00022857"/>
    </source>
</evidence>
<evidence type="ECO:0000256" key="14">
    <source>
        <dbReference type="ARBA" id="ARBA00022984"/>
    </source>
</evidence>
<proteinExistence type="inferred from homology"/>
<evidence type="ECO:0000259" key="21">
    <source>
        <dbReference type="PROSITE" id="PS51387"/>
    </source>
</evidence>
<dbReference type="EC" id="1.3.1.98" evidence="6 20"/>
<evidence type="ECO:0000256" key="15">
    <source>
        <dbReference type="ARBA" id="ARBA00023002"/>
    </source>
</evidence>
<dbReference type="Proteomes" id="UP000537130">
    <property type="component" value="Unassembled WGS sequence"/>
</dbReference>
<keyword evidence="12 20" id="KW-0521">NADP</keyword>
<feature type="active site" evidence="20">
    <location>
        <position position="164"/>
    </location>
</feature>
<evidence type="ECO:0000256" key="19">
    <source>
        <dbReference type="ARBA" id="ARBA00048914"/>
    </source>
</evidence>
<evidence type="ECO:0000256" key="17">
    <source>
        <dbReference type="ARBA" id="ARBA00023316"/>
    </source>
</evidence>
<keyword evidence="16 20" id="KW-0131">Cell cycle</keyword>
<dbReference type="SUPFAM" id="SSF56194">
    <property type="entry name" value="Uridine diphospho-N-Acetylenolpyruvylglucosamine reductase, MurB, C-terminal domain"/>
    <property type="match status" value="1"/>
</dbReference>
<keyword evidence="10 20" id="KW-0285">Flavoprotein</keyword>
<protein>
    <recommendedName>
        <fullName evidence="7 20">UDP-N-acetylenolpyruvoylglucosamine reductase</fullName>
        <ecNumber evidence="6 20">1.3.1.98</ecNumber>
    </recommendedName>
    <alternativeName>
        <fullName evidence="18 20">UDP-N-acetylmuramate dehydrogenase</fullName>
    </alternativeName>
</protein>
<evidence type="ECO:0000256" key="2">
    <source>
        <dbReference type="ARBA" id="ARBA00003921"/>
    </source>
</evidence>
<dbReference type="InterPro" id="IPR036318">
    <property type="entry name" value="FAD-bd_PCMH-like_sf"/>
</dbReference>
<dbReference type="InterPro" id="IPR016169">
    <property type="entry name" value="FAD-bd_PCMH_sub2"/>
</dbReference>
<gene>
    <name evidence="20" type="primary">murB</name>
    <name evidence="22" type="ORF">FHR99_000544</name>
</gene>
<evidence type="ECO:0000256" key="11">
    <source>
        <dbReference type="ARBA" id="ARBA00022827"/>
    </source>
</evidence>
<keyword evidence="14 20" id="KW-0573">Peptidoglycan synthesis</keyword>
<feature type="domain" description="FAD-binding PCMH-type" evidence="21">
    <location>
        <begin position="17"/>
        <end position="188"/>
    </location>
</feature>
<evidence type="ECO:0000256" key="20">
    <source>
        <dbReference type="HAMAP-Rule" id="MF_00037"/>
    </source>
</evidence>
<dbReference type="HAMAP" id="MF_00037">
    <property type="entry name" value="MurB"/>
    <property type="match status" value="1"/>
</dbReference>
<evidence type="ECO:0000256" key="1">
    <source>
        <dbReference type="ARBA" id="ARBA00001974"/>
    </source>
</evidence>
<dbReference type="SUPFAM" id="SSF56176">
    <property type="entry name" value="FAD-binding/transporter-associated domain-like"/>
    <property type="match status" value="1"/>
</dbReference>
<comment type="catalytic activity">
    <reaction evidence="19 20">
        <text>UDP-N-acetyl-alpha-D-muramate + NADP(+) = UDP-N-acetyl-3-O-(1-carboxyvinyl)-alpha-D-glucosamine + NADPH + H(+)</text>
        <dbReference type="Rhea" id="RHEA:12248"/>
        <dbReference type="ChEBI" id="CHEBI:15378"/>
        <dbReference type="ChEBI" id="CHEBI:57783"/>
        <dbReference type="ChEBI" id="CHEBI:58349"/>
        <dbReference type="ChEBI" id="CHEBI:68483"/>
        <dbReference type="ChEBI" id="CHEBI:70757"/>
        <dbReference type="EC" id="1.3.1.98"/>
    </reaction>
</comment>
<keyword evidence="9 20" id="KW-0132">Cell division</keyword>
<dbReference type="NCBIfam" id="NF000755">
    <property type="entry name" value="PRK00046.1"/>
    <property type="match status" value="1"/>
</dbReference>
<evidence type="ECO:0000256" key="4">
    <source>
        <dbReference type="ARBA" id="ARBA00004752"/>
    </source>
</evidence>
<comment type="subcellular location">
    <subcellularLocation>
        <location evidence="3 20">Cytoplasm</location>
    </subcellularLocation>
</comment>
<dbReference type="GO" id="GO:0071949">
    <property type="term" value="F:FAD binding"/>
    <property type="evidence" value="ECO:0007669"/>
    <property type="project" value="InterPro"/>
</dbReference>
<dbReference type="Pfam" id="PF02873">
    <property type="entry name" value="MurB_C"/>
    <property type="match status" value="1"/>
</dbReference>
<dbReference type="PANTHER" id="PTHR21071:SF4">
    <property type="entry name" value="UDP-N-ACETYLENOLPYRUVOYLGLUCOSAMINE REDUCTASE"/>
    <property type="match status" value="1"/>
</dbReference>
<feature type="active site" evidence="20">
    <location>
        <position position="329"/>
    </location>
</feature>
<comment type="function">
    <text evidence="2 20">Cell wall formation.</text>
</comment>
<evidence type="ECO:0000256" key="7">
    <source>
        <dbReference type="ARBA" id="ARBA00015188"/>
    </source>
</evidence>
<dbReference type="Gene3D" id="3.90.78.10">
    <property type="entry name" value="UDP-N-acetylenolpyruvoylglucosamine reductase, C-terminal domain"/>
    <property type="match status" value="1"/>
</dbReference>
<sequence length="333" mass="36035">MSPESNVSLQMRNTLAVPANARHFITATTLSELRDGLAFARQHELPQLILGGGSNIVLSRDYDGVVIALNLRGVRVLSDDGETVLVSVAAGENWDAFVRYSLEQGWYGLENLSAIPGSVGAAPIQNIGAYGVELSSVLHAVVGVDLANDSERRLSAAECELSYRDSIFKQGLRDRFVITEVELALHRQSAVNLSYPALAVEVSADASPQEVAAAVRKVRGRKLPSPADLPNAGSFFKNPIISRAQADELQQSHPEMPLWPHGDACKLAAGWLVEQAGWRGVEHNGVGMYREQALVLINPGRCSGERILGFAADIQSSVQDRFGVTLEIEPRVY</sequence>
<dbReference type="PROSITE" id="PS51387">
    <property type="entry name" value="FAD_PCMH"/>
    <property type="match status" value="1"/>
</dbReference>
<dbReference type="PANTHER" id="PTHR21071">
    <property type="entry name" value="UDP-N-ACETYLENOLPYRUVOYLGLUCOSAMINE REDUCTASE"/>
    <property type="match status" value="1"/>
</dbReference>
<keyword evidence="13 20" id="KW-0133">Cell shape</keyword>
<dbReference type="GO" id="GO:0051301">
    <property type="term" value="P:cell division"/>
    <property type="evidence" value="ECO:0007669"/>
    <property type="project" value="UniProtKB-KW"/>
</dbReference>
<dbReference type="NCBIfam" id="NF010478">
    <property type="entry name" value="PRK13903.1"/>
    <property type="match status" value="1"/>
</dbReference>
<evidence type="ECO:0000256" key="3">
    <source>
        <dbReference type="ARBA" id="ARBA00004496"/>
    </source>
</evidence>
<feature type="active site" description="Proton donor" evidence="20">
    <location>
        <position position="234"/>
    </location>
</feature>
<keyword evidence="8 20" id="KW-0963">Cytoplasm</keyword>
<comment type="pathway">
    <text evidence="4 20">Cell wall biogenesis; peptidoglycan biosynthesis.</text>
</comment>
<comment type="caution">
    <text evidence="22">The sequence shown here is derived from an EMBL/GenBank/DDBJ whole genome shotgun (WGS) entry which is preliminary data.</text>
</comment>
<dbReference type="GO" id="GO:0005829">
    <property type="term" value="C:cytosol"/>
    <property type="evidence" value="ECO:0007669"/>
    <property type="project" value="TreeGrafter"/>
</dbReference>
<evidence type="ECO:0000313" key="22">
    <source>
        <dbReference type="EMBL" id="MBB3046308.1"/>
    </source>
</evidence>
<dbReference type="InterPro" id="IPR006094">
    <property type="entry name" value="Oxid_FAD_bind_N"/>
</dbReference>
<dbReference type="UniPathway" id="UPA00219"/>
<dbReference type="AlphaFoldDB" id="A0A7W4Z4N7"/>
<dbReference type="Pfam" id="PF01565">
    <property type="entry name" value="FAD_binding_4"/>
    <property type="match status" value="1"/>
</dbReference>
<dbReference type="GO" id="GO:0008360">
    <property type="term" value="P:regulation of cell shape"/>
    <property type="evidence" value="ECO:0007669"/>
    <property type="project" value="UniProtKB-KW"/>
</dbReference>
<comment type="similarity">
    <text evidence="5 20">Belongs to the MurB family.</text>
</comment>
<evidence type="ECO:0000256" key="9">
    <source>
        <dbReference type="ARBA" id="ARBA00022618"/>
    </source>
</evidence>
<dbReference type="InterPro" id="IPR016166">
    <property type="entry name" value="FAD-bd_PCMH"/>
</dbReference>
<name>A0A7W4Z4N7_9GAMM</name>
<accession>A0A7W4Z4N7</accession>
<dbReference type="NCBIfam" id="TIGR00179">
    <property type="entry name" value="murB"/>
    <property type="match status" value="1"/>
</dbReference>
<dbReference type="RefSeq" id="WP_343067347.1">
    <property type="nucleotide sequence ID" value="NZ_JACHWY010000001.1"/>
</dbReference>
<dbReference type="Gene3D" id="3.30.43.10">
    <property type="entry name" value="Uridine Diphospho-n-acetylenolpyruvylglucosamine Reductase, domain 2"/>
    <property type="match status" value="1"/>
</dbReference>
<comment type="cofactor">
    <cofactor evidence="1 20">
        <name>FAD</name>
        <dbReference type="ChEBI" id="CHEBI:57692"/>
    </cofactor>
</comment>
<keyword evidence="11 20" id="KW-0274">FAD</keyword>
<evidence type="ECO:0000256" key="10">
    <source>
        <dbReference type="ARBA" id="ARBA00022630"/>
    </source>
</evidence>
<evidence type="ECO:0000313" key="23">
    <source>
        <dbReference type="Proteomes" id="UP000537130"/>
    </source>
</evidence>
<keyword evidence="15 20" id="KW-0560">Oxidoreductase</keyword>
<keyword evidence="17 20" id="KW-0961">Cell wall biogenesis/degradation</keyword>
<dbReference type="InterPro" id="IPR003170">
    <property type="entry name" value="MurB"/>
</dbReference>
<dbReference type="InterPro" id="IPR011601">
    <property type="entry name" value="MurB_C"/>
</dbReference>
<dbReference type="GO" id="GO:0008762">
    <property type="term" value="F:UDP-N-acetylmuramate dehydrogenase activity"/>
    <property type="evidence" value="ECO:0007669"/>
    <property type="project" value="UniProtKB-UniRule"/>
</dbReference>
<evidence type="ECO:0000256" key="6">
    <source>
        <dbReference type="ARBA" id="ARBA00012518"/>
    </source>
</evidence>